<dbReference type="FunFam" id="3.90.550.10:FF:000003">
    <property type="entry name" value="2-C-methyl-D-erythritol 4-phosphate cytidylyltransferase"/>
    <property type="match status" value="1"/>
</dbReference>
<evidence type="ECO:0000313" key="11">
    <source>
        <dbReference type="Proteomes" id="UP001221519"/>
    </source>
</evidence>
<accession>A0AAX3MXX3</accession>
<keyword evidence="4 7" id="KW-0808">Transferase</keyword>
<gene>
    <name evidence="7 8" type="primary">ispD</name>
    <name evidence="8" type="ORF">PUW23_22445</name>
    <name evidence="9" type="ORF">PUW25_22350</name>
</gene>
<dbReference type="GO" id="GO:0019288">
    <property type="term" value="P:isopentenyl diphosphate biosynthetic process, methylerythritol 4-phosphate pathway"/>
    <property type="evidence" value="ECO:0007669"/>
    <property type="project" value="UniProtKB-UniRule"/>
</dbReference>
<dbReference type="PANTHER" id="PTHR32125:SF4">
    <property type="entry name" value="2-C-METHYL-D-ERYTHRITOL 4-PHOSPHATE CYTIDYLYLTRANSFERASE, CHLOROPLASTIC"/>
    <property type="match status" value="1"/>
</dbReference>
<dbReference type="Gene3D" id="3.90.550.10">
    <property type="entry name" value="Spore Coat Polysaccharide Biosynthesis Protein SpsA, Chain A"/>
    <property type="match status" value="1"/>
</dbReference>
<dbReference type="InterPro" id="IPR029044">
    <property type="entry name" value="Nucleotide-diphossugar_trans"/>
</dbReference>
<dbReference type="InterPro" id="IPR018294">
    <property type="entry name" value="ISPD_synthase_CS"/>
</dbReference>
<comment type="function">
    <text evidence="7">Catalyzes the formation of 4-diphosphocytidyl-2-C-methyl-D-erythritol from CTP and 2-C-methyl-D-erythritol 4-phosphate (MEP).</text>
</comment>
<dbReference type="NCBIfam" id="TIGR00453">
    <property type="entry name" value="ispD"/>
    <property type="match status" value="1"/>
</dbReference>
<evidence type="ECO:0000313" key="10">
    <source>
        <dbReference type="Proteomes" id="UP001220962"/>
    </source>
</evidence>
<dbReference type="CDD" id="cd02516">
    <property type="entry name" value="CDP-ME_synthetase"/>
    <property type="match status" value="1"/>
</dbReference>
<dbReference type="Proteomes" id="UP001220962">
    <property type="component" value="Chromosome"/>
</dbReference>
<dbReference type="NCBIfam" id="NF001183">
    <property type="entry name" value="PRK00155.1-3"/>
    <property type="match status" value="1"/>
</dbReference>
<evidence type="ECO:0000256" key="4">
    <source>
        <dbReference type="ARBA" id="ARBA00022679"/>
    </source>
</evidence>
<evidence type="ECO:0000313" key="8">
    <source>
        <dbReference type="EMBL" id="WDH82182.1"/>
    </source>
</evidence>
<dbReference type="Proteomes" id="UP001221519">
    <property type="component" value="Chromosome"/>
</dbReference>
<reference evidence="8 11" key="1">
    <citation type="submission" date="2023-02" db="EMBL/GenBank/DDBJ databases">
        <title>Pathogen: clinical or host-associated sample.</title>
        <authorList>
            <person name="Hergert J."/>
            <person name="Casey R."/>
            <person name="Wagner J."/>
            <person name="Young E.L."/>
            <person name="Oakeson K.F."/>
        </authorList>
    </citation>
    <scope>NUCLEOTIDE SEQUENCE</scope>
    <source>
        <strain evidence="9 11">2022CK-00829</strain>
        <strain evidence="8">2022CK-00830</strain>
    </source>
</reference>
<sequence length="228" mass="25423">MNNSWGAVIVAAGRGTRMGYAESKQFLLLQDKPIFIHTLEVFSRVSRIKELIVVTGAADVARCEEWIHKFGLEDQVRVTAGGSERQDSVYAGLKELTSDYVLVHDGVRPFVTPDLIESCMEAAMEHGAAVLAVPVKDTIKQVNEEGIIMSTPDRRSLWSIQTPQAFRLSALLEAHERAKQEAFLGTDDAMLIERLGKQVKVVEGRYTNIKITTPDDLDYAVFMQKRGE</sequence>
<evidence type="ECO:0000256" key="1">
    <source>
        <dbReference type="ARBA" id="ARBA00001282"/>
    </source>
</evidence>
<dbReference type="GO" id="GO:0050518">
    <property type="term" value="F:2-C-methyl-D-erythritol 4-phosphate cytidylyltransferase activity"/>
    <property type="evidence" value="ECO:0007669"/>
    <property type="project" value="UniProtKB-UniRule"/>
</dbReference>
<dbReference type="PANTHER" id="PTHR32125">
    <property type="entry name" value="2-C-METHYL-D-ERYTHRITOL 4-PHOSPHATE CYTIDYLYLTRANSFERASE, CHLOROPLASTIC"/>
    <property type="match status" value="1"/>
</dbReference>
<dbReference type="InterPro" id="IPR050088">
    <property type="entry name" value="IspD/TarI_cytidylyltransf_bact"/>
</dbReference>
<comment type="pathway">
    <text evidence="2 7">Isoprenoid biosynthesis; isopentenyl diphosphate biosynthesis via DXP pathway; isopentenyl diphosphate from 1-deoxy-D-xylulose 5-phosphate: step 2/6.</text>
</comment>
<protein>
    <recommendedName>
        <fullName evidence="7">2-C-methyl-D-erythritol 4-phosphate cytidylyltransferase</fullName>
        <ecNumber evidence="7">2.7.7.60</ecNumber>
    </recommendedName>
    <alternativeName>
        <fullName evidence="7">4-diphosphocytidyl-2C-methyl-D-erythritol synthase</fullName>
    </alternativeName>
    <alternativeName>
        <fullName evidence="7">MEP cytidylyltransferase</fullName>
        <shortName evidence="7">MCT</shortName>
    </alternativeName>
</protein>
<dbReference type="InterPro" id="IPR034683">
    <property type="entry name" value="IspD/TarI"/>
</dbReference>
<dbReference type="Pfam" id="PF01128">
    <property type="entry name" value="IspD"/>
    <property type="match status" value="1"/>
</dbReference>
<dbReference type="HAMAP" id="MF_00108">
    <property type="entry name" value="IspD"/>
    <property type="match status" value="1"/>
</dbReference>
<evidence type="ECO:0000313" key="9">
    <source>
        <dbReference type="EMBL" id="WDI01917.1"/>
    </source>
</evidence>
<comment type="similarity">
    <text evidence="3 7">Belongs to the IspD/TarI cytidylyltransferase family. IspD subfamily.</text>
</comment>
<evidence type="ECO:0000256" key="5">
    <source>
        <dbReference type="ARBA" id="ARBA00022695"/>
    </source>
</evidence>
<dbReference type="InterPro" id="IPR001228">
    <property type="entry name" value="IspD"/>
</dbReference>
<dbReference type="EMBL" id="CP118101">
    <property type="protein sequence ID" value="WDH82182.1"/>
    <property type="molecule type" value="Genomic_DNA"/>
</dbReference>
<feature type="site" description="Transition state stabilizer" evidence="7">
    <location>
        <position position="17"/>
    </location>
</feature>
<evidence type="ECO:0000256" key="7">
    <source>
        <dbReference type="HAMAP-Rule" id="MF_00108"/>
    </source>
</evidence>
<organism evidence="8 10">
    <name type="scientific">Paenibacillus urinalis</name>
    <dbReference type="NCBI Taxonomy" id="521520"/>
    <lineage>
        <taxon>Bacteria</taxon>
        <taxon>Bacillati</taxon>
        <taxon>Bacillota</taxon>
        <taxon>Bacilli</taxon>
        <taxon>Bacillales</taxon>
        <taxon>Paenibacillaceae</taxon>
        <taxon>Paenibacillus</taxon>
    </lineage>
</organism>
<name>A0AAX3MXX3_9BACL</name>
<feature type="site" description="Positions MEP for the nucleophilic attack" evidence="7">
    <location>
        <position position="154"/>
    </location>
</feature>
<evidence type="ECO:0000256" key="3">
    <source>
        <dbReference type="ARBA" id="ARBA00009789"/>
    </source>
</evidence>
<evidence type="ECO:0000256" key="2">
    <source>
        <dbReference type="ARBA" id="ARBA00004787"/>
    </source>
</evidence>
<dbReference type="SUPFAM" id="SSF53448">
    <property type="entry name" value="Nucleotide-diphospho-sugar transferases"/>
    <property type="match status" value="1"/>
</dbReference>
<dbReference type="PROSITE" id="PS01295">
    <property type="entry name" value="ISPD"/>
    <property type="match status" value="1"/>
</dbReference>
<dbReference type="EC" id="2.7.7.60" evidence="7"/>
<comment type="catalytic activity">
    <reaction evidence="1 7">
        <text>2-C-methyl-D-erythritol 4-phosphate + CTP + H(+) = 4-CDP-2-C-methyl-D-erythritol + diphosphate</text>
        <dbReference type="Rhea" id="RHEA:13429"/>
        <dbReference type="ChEBI" id="CHEBI:15378"/>
        <dbReference type="ChEBI" id="CHEBI:33019"/>
        <dbReference type="ChEBI" id="CHEBI:37563"/>
        <dbReference type="ChEBI" id="CHEBI:57823"/>
        <dbReference type="ChEBI" id="CHEBI:58262"/>
        <dbReference type="EC" id="2.7.7.60"/>
    </reaction>
</comment>
<feature type="site" description="Transition state stabilizer" evidence="7">
    <location>
        <position position="24"/>
    </location>
</feature>
<proteinExistence type="inferred from homology"/>
<dbReference type="RefSeq" id="WP_047914112.1">
    <property type="nucleotide sequence ID" value="NZ_CP118101.1"/>
</dbReference>
<keyword evidence="6 7" id="KW-0414">Isoprene biosynthesis</keyword>
<evidence type="ECO:0000256" key="6">
    <source>
        <dbReference type="ARBA" id="ARBA00023229"/>
    </source>
</evidence>
<keyword evidence="5 7" id="KW-0548">Nucleotidyltransferase</keyword>
<dbReference type="AlphaFoldDB" id="A0AAX3MXX3"/>
<feature type="site" description="Positions MEP for the nucleophilic attack" evidence="7">
    <location>
        <position position="210"/>
    </location>
</feature>
<keyword evidence="11" id="KW-1185">Reference proteome</keyword>
<dbReference type="EMBL" id="CP118108">
    <property type="protein sequence ID" value="WDI01917.1"/>
    <property type="molecule type" value="Genomic_DNA"/>
</dbReference>